<reference evidence="2 3" key="1">
    <citation type="submission" date="2023-07" db="EMBL/GenBank/DDBJ databases">
        <title>Sequencing the genomes of 1000 actinobacteria strains.</title>
        <authorList>
            <person name="Klenk H.-P."/>
        </authorList>
    </citation>
    <scope>NUCLEOTIDE SEQUENCE [LARGE SCALE GENOMIC DNA]</scope>
    <source>
        <strain evidence="2 3">DSM 44711</strain>
    </source>
</reference>
<keyword evidence="1" id="KW-0812">Transmembrane</keyword>
<name>A0AAE3ZP22_9ACTN</name>
<evidence type="ECO:0000313" key="3">
    <source>
        <dbReference type="Proteomes" id="UP001183629"/>
    </source>
</evidence>
<dbReference type="Pfam" id="PF06182">
    <property type="entry name" value="ABC2_membrane_6"/>
    <property type="match status" value="1"/>
</dbReference>
<dbReference type="AlphaFoldDB" id="A0AAE3ZP22"/>
<dbReference type="InterPro" id="IPR010390">
    <property type="entry name" value="ABC-2_transporter-like"/>
</dbReference>
<dbReference type="RefSeq" id="WP_310412148.1">
    <property type="nucleotide sequence ID" value="NZ_JAVDYC010000001.1"/>
</dbReference>
<sequence length="110" mass="12428">MAINHMGTPARYPLRLYGVAVRGMLSLVVPFAFTAFFPVSWHLDPDRSRWTALVTPVVAGACVVVGVRIYHRGVRRYENAGHWTRFEAGAKPATLSQMSISRTATRRERW</sequence>
<proteinExistence type="predicted"/>
<organism evidence="2 3">
    <name type="scientific">Catenuloplanes niger</name>
    <dbReference type="NCBI Taxonomy" id="587534"/>
    <lineage>
        <taxon>Bacteria</taxon>
        <taxon>Bacillati</taxon>
        <taxon>Actinomycetota</taxon>
        <taxon>Actinomycetes</taxon>
        <taxon>Micromonosporales</taxon>
        <taxon>Micromonosporaceae</taxon>
        <taxon>Catenuloplanes</taxon>
    </lineage>
</organism>
<gene>
    <name evidence="2" type="ORF">J2S44_002425</name>
</gene>
<dbReference type="EMBL" id="JAVDYC010000001">
    <property type="protein sequence ID" value="MDR7322175.1"/>
    <property type="molecule type" value="Genomic_DNA"/>
</dbReference>
<comment type="caution">
    <text evidence="2">The sequence shown here is derived from an EMBL/GenBank/DDBJ whole genome shotgun (WGS) entry which is preliminary data.</text>
</comment>
<feature type="transmembrane region" description="Helical" evidence="1">
    <location>
        <begin position="16"/>
        <end position="38"/>
    </location>
</feature>
<evidence type="ECO:0000256" key="1">
    <source>
        <dbReference type="SAM" id="Phobius"/>
    </source>
</evidence>
<dbReference type="PANTHER" id="PTHR36833:SF1">
    <property type="entry name" value="INTEGRAL MEMBRANE TRANSPORT PROTEIN"/>
    <property type="match status" value="1"/>
</dbReference>
<keyword evidence="1" id="KW-0472">Membrane</keyword>
<dbReference type="Proteomes" id="UP001183629">
    <property type="component" value="Unassembled WGS sequence"/>
</dbReference>
<keyword evidence="1" id="KW-1133">Transmembrane helix</keyword>
<accession>A0AAE3ZP22</accession>
<evidence type="ECO:0000313" key="2">
    <source>
        <dbReference type="EMBL" id="MDR7322175.1"/>
    </source>
</evidence>
<protein>
    <submittedName>
        <fullName evidence="2">ABC-type uncharacterized transport system permease subunit</fullName>
    </submittedName>
</protein>
<dbReference type="PANTHER" id="PTHR36833">
    <property type="entry name" value="SLR0610 PROTEIN-RELATED"/>
    <property type="match status" value="1"/>
</dbReference>
<feature type="transmembrane region" description="Helical" evidence="1">
    <location>
        <begin position="50"/>
        <end position="70"/>
    </location>
</feature>
<keyword evidence="3" id="KW-1185">Reference proteome</keyword>